<keyword evidence="3" id="KW-1185">Reference proteome</keyword>
<accession>A0AAN9K8X6</accession>
<keyword evidence="1" id="KW-0472">Membrane</keyword>
<proteinExistence type="predicted"/>
<reference evidence="2 3" key="1">
    <citation type="submission" date="2024-01" db="EMBL/GenBank/DDBJ databases">
        <title>The genomes of 5 underutilized Papilionoideae crops provide insights into root nodulation and disease resistanc.</title>
        <authorList>
            <person name="Jiang F."/>
        </authorList>
    </citation>
    <scope>NUCLEOTIDE SEQUENCE [LARGE SCALE GENOMIC DNA]</scope>
    <source>
        <strain evidence="2">LVBAO_FW01</strain>
        <tissue evidence="2">Leaves</tissue>
    </source>
</reference>
<organism evidence="2 3">
    <name type="scientific">Canavalia gladiata</name>
    <name type="common">Sword bean</name>
    <name type="synonym">Dolichos gladiatus</name>
    <dbReference type="NCBI Taxonomy" id="3824"/>
    <lineage>
        <taxon>Eukaryota</taxon>
        <taxon>Viridiplantae</taxon>
        <taxon>Streptophyta</taxon>
        <taxon>Embryophyta</taxon>
        <taxon>Tracheophyta</taxon>
        <taxon>Spermatophyta</taxon>
        <taxon>Magnoliopsida</taxon>
        <taxon>eudicotyledons</taxon>
        <taxon>Gunneridae</taxon>
        <taxon>Pentapetalae</taxon>
        <taxon>rosids</taxon>
        <taxon>fabids</taxon>
        <taxon>Fabales</taxon>
        <taxon>Fabaceae</taxon>
        <taxon>Papilionoideae</taxon>
        <taxon>50 kb inversion clade</taxon>
        <taxon>NPAAA clade</taxon>
        <taxon>indigoferoid/millettioid clade</taxon>
        <taxon>Phaseoleae</taxon>
        <taxon>Canavalia</taxon>
    </lineage>
</organism>
<name>A0AAN9K8X6_CANGL</name>
<keyword evidence="1" id="KW-0812">Transmembrane</keyword>
<dbReference type="EMBL" id="JAYMYQ010000009">
    <property type="protein sequence ID" value="KAK7312101.1"/>
    <property type="molecule type" value="Genomic_DNA"/>
</dbReference>
<protein>
    <submittedName>
        <fullName evidence="2">Uncharacterized protein</fullName>
    </submittedName>
</protein>
<feature type="transmembrane region" description="Helical" evidence="1">
    <location>
        <begin position="97"/>
        <end position="117"/>
    </location>
</feature>
<gene>
    <name evidence="2" type="ORF">VNO77_35691</name>
</gene>
<comment type="caution">
    <text evidence="2">The sequence shown here is derived from an EMBL/GenBank/DDBJ whole genome shotgun (WGS) entry which is preliminary data.</text>
</comment>
<dbReference type="Proteomes" id="UP001367508">
    <property type="component" value="Unassembled WGS sequence"/>
</dbReference>
<dbReference type="AlphaFoldDB" id="A0AAN9K8X6"/>
<keyword evidence="1" id="KW-1133">Transmembrane helix</keyword>
<sequence>MVEVPPNGVVCVLRLNSRMLGARGVKIEYLMQVAYRVFVKPVYTLDVAVEISDACPEFIGVRWDIKYFDVNYGKDPCLPTMSPLKPYVFRSMLKRKIFIALAIYVNVMYAIDASAHAHPIPVSRLIF</sequence>
<evidence type="ECO:0000313" key="3">
    <source>
        <dbReference type="Proteomes" id="UP001367508"/>
    </source>
</evidence>
<evidence type="ECO:0000313" key="2">
    <source>
        <dbReference type="EMBL" id="KAK7312101.1"/>
    </source>
</evidence>
<evidence type="ECO:0000256" key="1">
    <source>
        <dbReference type="SAM" id="Phobius"/>
    </source>
</evidence>